<dbReference type="InterPro" id="IPR008991">
    <property type="entry name" value="Translation_prot_SH3-like_sf"/>
</dbReference>
<dbReference type="PROSITE" id="PS01171">
    <property type="entry name" value="RIBOSOMAL_L21E"/>
    <property type="match status" value="1"/>
</dbReference>
<evidence type="ECO:0000313" key="6">
    <source>
        <dbReference type="Proteomes" id="UP000193648"/>
    </source>
</evidence>
<dbReference type="GO" id="GO:0003735">
    <property type="term" value="F:structural constituent of ribosome"/>
    <property type="evidence" value="ECO:0007669"/>
    <property type="project" value="InterPro"/>
</dbReference>
<dbReference type="SUPFAM" id="SSF50104">
    <property type="entry name" value="Translation proteins SH3-like domain"/>
    <property type="match status" value="1"/>
</dbReference>
<keyword evidence="2 5" id="KW-0689">Ribosomal protein</keyword>
<dbReference type="FunCoup" id="A0A1Y2H513">
    <property type="interactions" value="528"/>
</dbReference>
<proteinExistence type="inferred from homology"/>
<comment type="similarity">
    <text evidence="1">Belongs to the eukaryotic ribosomal protein eL21 family.</text>
</comment>
<dbReference type="PANTHER" id="PTHR20981">
    <property type="entry name" value="60S RIBOSOMAL PROTEIN L21"/>
    <property type="match status" value="1"/>
</dbReference>
<gene>
    <name evidence="4" type="ORF">BCR41DRAFT_203290</name>
    <name evidence="5" type="ORF">BCR41DRAFT_344675</name>
</gene>
<protein>
    <submittedName>
        <fullName evidence="5">60S ribosomal protein L21-A</fullName>
    </submittedName>
</protein>
<comment type="caution">
    <text evidence="5">The sequence shown here is derived from an EMBL/GenBank/DDBJ whole genome shotgun (WGS) entry which is preliminary data.</text>
</comment>
<dbReference type="FunFam" id="6.10.250.3260:FF:000001">
    <property type="entry name" value="60S ribosomal protein L21"/>
    <property type="match status" value="1"/>
</dbReference>
<dbReference type="GO" id="GO:0006412">
    <property type="term" value="P:translation"/>
    <property type="evidence" value="ECO:0007669"/>
    <property type="project" value="InterPro"/>
</dbReference>
<dbReference type="Proteomes" id="UP000193648">
    <property type="component" value="Unassembled WGS sequence"/>
</dbReference>
<dbReference type="Gene3D" id="2.30.30.70">
    <property type="entry name" value="Ribosomal protein L21"/>
    <property type="match status" value="1"/>
</dbReference>
<accession>A0A1Y2H513</accession>
<dbReference type="FunFam" id="2.30.30.70:FF:000001">
    <property type="entry name" value="60S ribosomal protein L21"/>
    <property type="match status" value="1"/>
</dbReference>
<dbReference type="OrthoDB" id="1539250at2759"/>
<keyword evidence="3" id="KW-0687">Ribonucleoprotein</keyword>
<evidence type="ECO:0000313" key="4">
    <source>
        <dbReference type="EMBL" id="ORZ26637.1"/>
    </source>
</evidence>
<sequence length="161" mass="18586">MPHSYGIRARTRHMFARNFREHGMPIKLTTYLKTYKVGDIVDIKANGAIHKGMPHKFYHGRTGIIYNVTKSAVGIIINKRVGNRYLEKRVNIRVEHIKHSKCRDDFLRRVKENAAAKLKAKTDGVKVNLKRQPVQPREARFVTIKNNTPTTLNPIPYDTLV</sequence>
<dbReference type="Pfam" id="PF01157">
    <property type="entry name" value="Ribosomal_L21e"/>
    <property type="match status" value="1"/>
</dbReference>
<dbReference type="GeneID" id="33561747"/>
<dbReference type="GO" id="GO:0005840">
    <property type="term" value="C:ribosome"/>
    <property type="evidence" value="ECO:0007669"/>
    <property type="project" value="UniProtKB-KW"/>
</dbReference>
<dbReference type="EMBL" id="MCFF01000002">
    <property type="protein sequence ID" value="ORZ28122.1"/>
    <property type="molecule type" value="Genomic_DNA"/>
</dbReference>
<dbReference type="InterPro" id="IPR001147">
    <property type="entry name" value="Ribosomal_eL21"/>
</dbReference>
<name>A0A1Y2H513_9FUNG</name>
<organism evidence="5 6">
    <name type="scientific">Lobosporangium transversale</name>
    <dbReference type="NCBI Taxonomy" id="64571"/>
    <lineage>
        <taxon>Eukaryota</taxon>
        <taxon>Fungi</taxon>
        <taxon>Fungi incertae sedis</taxon>
        <taxon>Mucoromycota</taxon>
        <taxon>Mortierellomycotina</taxon>
        <taxon>Mortierellomycetes</taxon>
        <taxon>Mortierellales</taxon>
        <taxon>Mortierellaceae</taxon>
        <taxon>Lobosporangium</taxon>
    </lineage>
</organism>
<dbReference type="InterPro" id="IPR036948">
    <property type="entry name" value="Ribosomal_eL21_sf"/>
</dbReference>
<dbReference type="InterPro" id="IPR018259">
    <property type="entry name" value="Ribosomal_eL21_CS"/>
</dbReference>
<evidence type="ECO:0000313" key="5">
    <source>
        <dbReference type="EMBL" id="ORZ28122.1"/>
    </source>
</evidence>
<evidence type="ECO:0000256" key="2">
    <source>
        <dbReference type="ARBA" id="ARBA00022980"/>
    </source>
</evidence>
<dbReference type="EMBL" id="MCFF01000006">
    <property type="protein sequence ID" value="ORZ26637.1"/>
    <property type="molecule type" value="Genomic_DNA"/>
</dbReference>
<dbReference type="RefSeq" id="XP_021884400.1">
    <property type="nucleotide sequence ID" value="XM_022019903.1"/>
</dbReference>
<dbReference type="InParanoid" id="A0A1Y2H513"/>
<dbReference type="Gene3D" id="6.10.250.3260">
    <property type="match status" value="1"/>
</dbReference>
<dbReference type="GO" id="GO:1990904">
    <property type="term" value="C:ribonucleoprotein complex"/>
    <property type="evidence" value="ECO:0007669"/>
    <property type="project" value="UniProtKB-KW"/>
</dbReference>
<dbReference type="AlphaFoldDB" id="A0A1Y2H513"/>
<dbReference type="STRING" id="64571.A0A1Y2H513"/>
<evidence type="ECO:0000256" key="3">
    <source>
        <dbReference type="ARBA" id="ARBA00023274"/>
    </source>
</evidence>
<evidence type="ECO:0000256" key="1">
    <source>
        <dbReference type="ARBA" id="ARBA00008427"/>
    </source>
</evidence>
<reference evidence="5 6" key="1">
    <citation type="submission" date="2016-07" db="EMBL/GenBank/DDBJ databases">
        <title>Pervasive Adenine N6-methylation of Active Genes in Fungi.</title>
        <authorList>
            <consortium name="DOE Joint Genome Institute"/>
            <person name="Mondo S.J."/>
            <person name="Dannebaum R.O."/>
            <person name="Kuo R.C."/>
            <person name="Labutti K."/>
            <person name="Haridas S."/>
            <person name="Kuo A."/>
            <person name="Salamov A."/>
            <person name="Ahrendt S.R."/>
            <person name="Lipzen A."/>
            <person name="Sullivan W."/>
            <person name="Andreopoulos W.B."/>
            <person name="Clum A."/>
            <person name="Lindquist E."/>
            <person name="Daum C."/>
            <person name="Ramamoorthy G.K."/>
            <person name="Gryganskyi A."/>
            <person name="Culley D."/>
            <person name="Magnuson J.K."/>
            <person name="James T.Y."/>
            <person name="O'Malley M.A."/>
            <person name="Stajich J.E."/>
            <person name="Spatafora J.W."/>
            <person name="Visel A."/>
            <person name="Grigoriev I.V."/>
        </authorList>
    </citation>
    <scope>NUCLEOTIDE SEQUENCE [LARGE SCALE GENOMIC DNA]</scope>
    <source>
        <strain evidence="5 6">NRRL 3116</strain>
    </source>
</reference>
<keyword evidence="6" id="KW-1185">Reference proteome</keyword>